<dbReference type="PANTHER" id="PTHR12215">
    <property type="entry name" value="PHOSPHOPANTETHEINE TRANSFERASE"/>
    <property type="match status" value="1"/>
</dbReference>
<name>A0A840RML0_9BURK</name>
<proteinExistence type="inferred from homology"/>
<dbReference type="AlphaFoldDB" id="A0A840RML0"/>
<evidence type="ECO:0000313" key="4">
    <source>
        <dbReference type="EMBL" id="MBB5198236.1"/>
    </source>
</evidence>
<evidence type="ECO:0000259" key="3">
    <source>
        <dbReference type="Pfam" id="PF01648"/>
    </source>
</evidence>
<organism evidence="4 5">
    <name type="scientific">Glaciimonas immobilis</name>
    <dbReference type="NCBI Taxonomy" id="728004"/>
    <lineage>
        <taxon>Bacteria</taxon>
        <taxon>Pseudomonadati</taxon>
        <taxon>Pseudomonadota</taxon>
        <taxon>Betaproteobacteria</taxon>
        <taxon>Burkholderiales</taxon>
        <taxon>Oxalobacteraceae</taxon>
        <taxon>Glaciimonas</taxon>
    </lineage>
</organism>
<dbReference type="Pfam" id="PF01648">
    <property type="entry name" value="ACPS"/>
    <property type="match status" value="1"/>
</dbReference>
<dbReference type="EMBL" id="JACHHQ010000001">
    <property type="protein sequence ID" value="MBB5198236.1"/>
    <property type="molecule type" value="Genomic_DNA"/>
</dbReference>
<dbReference type="InterPro" id="IPR050559">
    <property type="entry name" value="P-Pant_transferase_sf"/>
</dbReference>
<dbReference type="GO" id="GO:0019878">
    <property type="term" value="P:lysine biosynthetic process via aminoadipic acid"/>
    <property type="evidence" value="ECO:0007669"/>
    <property type="project" value="TreeGrafter"/>
</dbReference>
<accession>A0A840RML0</accession>
<keyword evidence="2 4" id="KW-0808">Transferase</keyword>
<comment type="similarity">
    <text evidence="1">Belongs to the P-Pant transferase superfamily. Gsp/Sfp/HetI/AcpT family.</text>
</comment>
<protein>
    <submittedName>
        <fullName evidence="4">4'-phosphopantetheinyl transferase</fullName>
        <ecNumber evidence="4">2.7.8.-</ecNumber>
    </submittedName>
</protein>
<keyword evidence="5" id="KW-1185">Reference proteome</keyword>
<evidence type="ECO:0000256" key="1">
    <source>
        <dbReference type="ARBA" id="ARBA00010990"/>
    </source>
</evidence>
<feature type="domain" description="4'-phosphopantetheinyl transferase" evidence="3">
    <location>
        <begin position="114"/>
        <end position="179"/>
    </location>
</feature>
<dbReference type="Proteomes" id="UP000571084">
    <property type="component" value="Unassembled WGS sequence"/>
</dbReference>
<dbReference type="PANTHER" id="PTHR12215:SF10">
    <property type="entry name" value="L-AMINOADIPATE-SEMIALDEHYDE DEHYDROGENASE-PHOSPHOPANTETHEINYL TRANSFERASE"/>
    <property type="match status" value="1"/>
</dbReference>
<reference evidence="4 5" key="1">
    <citation type="submission" date="2020-08" db="EMBL/GenBank/DDBJ databases">
        <title>Genomic Encyclopedia of Type Strains, Phase IV (KMG-IV): sequencing the most valuable type-strain genomes for metagenomic binning, comparative biology and taxonomic classification.</title>
        <authorList>
            <person name="Goeker M."/>
        </authorList>
    </citation>
    <scope>NUCLEOTIDE SEQUENCE [LARGE SCALE GENOMIC DNA]</scope>
    <source>
        <strain evidence="4 5">DSM 23240</strain>
    </source>
</reference>
<dbReference type="Gene3D" id="3.90.470.20">
    <property type="entry name" value="4'-phosphopantetheinyl transferase domain"/>
    <property type="match status" value="1"/>
</dbReference>
<comment type="caution">
    <text evidence="4">The sequence shown here is derived from an EMBL/GenBank/DDBJ whole genome shotgun (WGS) entry which is preliminary data.</text>
</comment>
<dbReference type="SUPFAM" id="SSF56214">
    <property type="entry name" value="4'-phosphopantetheinyl transferase"/>
    <property type="match status" value="2"/>
</dbReference>
<evidence type="ECO:0000313" key="5">
    <source>
        <dbReference type="Proteomes" id="UP000571084"/>
    </source>
</evidence>
<gene>
    <name evidence="4" type="ORF">HNR39_000046</name>
</gene>
<dbReference type="InterPro" id="IPR008278">
    <property type="entry name" value="4-PPantetheinyl_Trfase_dom"/>
</dbReference>
<dbReference type="InterPro" id="IPR037143">
    <property type="entry name" value="4-PPantetheinyl_Trfase_dom_sf"/>
</dbReference>
<evidence type="ECO:0000256" key="2">
    <source>
        <dbReference type="ARBA" id="ARBA00022679"/>
    </source>
</evidence>
<sequence>MYSAVIWLVDGSGWSNQMLSPWLACLTVEEQLRYTRFIRPLRQREFLIGRVLLRFAIARLGSVAFSDVSIATAETGAPVAIVPRWPATKGDRPHISLSHSRGWVACAVSADTTIGLDIELPDPDRDFPALAAVAFGVSESKWLSRQPEAVRTAEFYKLWCAKEALFKLSSNVNSQLTQFERNNEGINEGINEGMSERMSERMSEPVNDGSKETSDQEGHLYAIPHQQLFACLCSTHPLAAPSLIELAGDSPYAWSQYADRHLPDGMPSAL</sequence>
<dbReference type="RefSeq" id="WP_168052103.1">
    <property type="nucleotide sequence ID" value="NZ_JAAOZT010000002.1"/>
</dbReference>
<dbReference type="GO" id="GO:0005829">
    <property type="term" value="C:cytosol"/>
    <property type="evidence" value="ECO:0007669"/>
    <property type="project" value="TreeGrafter"/>
</dbReference>
<dbReference type="GO" id="GO:0008897">
    <property type="term" value="F:holo-[acyl-carrier-protein] synthase activity"/>
    <property type="evidence" value="ECO:0007669"/>
    <property type="project" value="InterPro"/>
</dbReference>
<dbReference type="GO" id="GO:0000287">
    <property type="term" value="F:magnesium ion binding"/>
    <property type="evidence" value="ECO:0007669"/>
    <property type="project" value="InterPro"/>
</dbReference>
<dbReference type="EC" id="2.7.8.-" evidence="4"/>